<feature type="compositionally biased region" description="Polar residues" evidence="8">
    <location>
        <begin position="222"/>
        <end position="235"/>
    </location>
</feature>
<feature type="compositionally biased region" description="Polar residues" evidence="8">
    <location>
        <begin position="244"/>
        <end position="261"/>
    </location>
</feature>
<sequence>MVDNVAQRVFLVPEHEVEKNFSVIRLKHPKSGSAVLCALDSSNKLYEIVHFMDEFSSWFAGNTVIQDGRIFILTVVDPLFFILPYVNQDGKFCPLEDLLVDADFPDVHFLSKCCSSDELSNIFDSKEAAGYKVLCHNNTKSLHWLQKKVEYLSSSLKSKQISINDGSKASCLQTNDDKENPEILQSYAYHLVSDYLSEECSKELCKSLGLQIKEDKPKSESDAQGASKKQNTCVSPTDDYSKKYSMNSVQEKQKTKMSAAQKQLMKVDKKGMKTISSFFQKK</sequence>
<dbReference type="PANTHER" id="PTHR13383:SF11">
    <property type="entry name" value="RIBONUCLEASE H2 SUBUNIT B"/>
    <property type="match status" value="1"/>
</dbReference>
<dbReference type="Gene3D" id="2.20.25.530">
    <property type="match status" value="1"/>
</dbReference>
<evidence type="ECO:0000313" key="12">
    <source>
        <dbReference type="Proteomes" id="UP000499080"/>
    </source>
</evidence>
<comment type="subcellular location">
    <subcellularLocation>
        <location evidence="1">Nucleus</location>
    </subcellularLocation>
</comment>
<dbReference type="InterPro" id="IPR041195">
    <property type="entry name" value="Rnh202_N"/>
</dbReference>
<keyword evidence="12" id="KW-1185">Reference proteome</keyword>
<feature type="domain" description="Rnh202 triple barrel" evidence="10">
    <location>
        <begin position="12"/>
        <end position="77"/>
    </location>
</feature>
<evidence type="ECO:0000256" key="1">
    <source>
        <dbReference type="ARBA" id="ARBA00004123"/>
    </source>
</evidence>
<dbReference type="InterPro" id="IPR040456">
    <property type="entry name" value="RNase_H2_suB"/>
</dbReference>
<evidence type="ECO:0000256" key="3">
    <source>
        <dbReference type="ARBA" id="ARBA00011277"/>
    </source>
</evidence>
<dbReference type="PANTHER" id="PTHR13383">
    <property type="entry name" value="RIBONUCLEASE H2 SUBUNIT B"/>
    <property type="match status" value="1"/>
</dbReference>
<dbReference type="GO" id="GO:0032299">
    <property type="term" value="C:ribonuclease H2 complex"/>
    <property type="evidence" value="ECO:0007669"/>
    <property type="project" value="InterPro"/>
</dbReference>
<evidence type="ECO:0000256" key="6">
    <source>
        <dbReference type="ARBA" id="ARBA00024778"/>
    </source>
</evidence>
<organism evidence="11 12">
    <name type="scientific">Araneus ventricosus</name>
    <name type="common">Orbweaver spider</name>
    <name type="synonym">Epeira ventricosa</name>
    <dbReference type="NCBI Taxonomy" id="182803"/>
    <lineage>
        <taxon>Eukaryota</taxon>
        <taxon>Metazoa</taxon>
        <taxon>Ecdysozoa</taxon>
        <taxon>Arthropoda</taxon>
        <taxon>Chelicerata</taxon>
        <taxon>Arachnida</taxon>
        <taxon>Araneae</taxon>
        <taxon>Araneomorphae</taxon>
        <taxon>Entelegynae</taxon>
        <taxon>Araneoidea</taxon>
        <taxon>Araneidae</taxon>
        <taxon>Araneus</taxon>
    </lineage>
</organism>
<evidence type="ECO:0000259" key="10">
    <source>
        <dbReference type="Pfam" id="PF17745"/>
    </source>
</evidence>
<feature type="region of interest" description="Disordered" evidence="8">
    <location>
        <begin position="216"/>
        <end position="261"/>
    </location>
</feature>
<evidence type="ECO:0000256" key="2">
    <source>
        <dbReference type="ARBA" id="ARBA00009823"/>
    </source>
</evidence>
<dbReference type="Pfam" id="PF17745">
    <property type="entry name" value="Ydr279_N"/>
    <property type="match status" value="1"/>
</dbReference>
<evidence type="ECO:0000256" key="5">
    <source>
        <dbReference type="ARBA" id="ARBA00023242"/>
    </source>
</evidence>
<evidence type="ECO:0000256" key="8">
    <source>
        <dbReference type="SAM" id="MobiDB-lite"/>
    </source>
</evidence>
<comment type="function">
    <text evidence="6">Non catalytic subunit of RNase H2, an endonuclease that specifically degrades the RNA of RNA:DNA hybrids. Participates in DNA replication, possibly by mediating the removal of lagging-strand Okazaki fragment RNA primers during DNA replication. Mediates the excision of single ribonucleotides from DNA:RNA duplexes.</text>
</comment>
<comment type="caution">
    <text evidence="11">The sequence shown here is derived from an EMBL/GenBank/DDBJ whole genome shotgun (WGS) entry which is preliminary data.</text>
</comment>
<dbReference type="InterPro" id="IPR019024">
    <property type="entry name" value="RNase_H2_suB_wHTH"/>
</dbReference>
<dbReference type="GO" id="GO:0005654">
    <property type="term" value="C:nucleoplasm"/>
    <property type="evidence" value="ECO:0007669"/>
    <property type="project" value="TreeGrafter"/>
</dbReference>
<evidence type="ECO:0000313" key="11">
    <source>
        <dbReference type="EMBL" id="GBN48404.1"/>
    </source>
</evidence>
<dbReference type="EMBL" id="BGPR01010864">
    <property type="protein sequence ID" value="GBN48404.1"/>
    <property type="molecule type" value="Genomic_DNA"/>
</dbReference>
<evidence type="ECO:0000256" key="7">
    <source>
        <dbReference type="ARBA" id="ARBA00033464"/>
    </source>
</evidence>
<keyword evidence="5" id="KW-0539">Nucleus</keyword>
<dbReference type="OrthoDB" id="29098at2759"/>
<dbReference type="Pfam" id="PF09468">
    <property type="entry name" value="RNase_H2-Ydr279"/>
    <property type="match status" value="1"/>
</dbReference>
<protein>
    <recommendedName>
        <fullName evidence="4">Ribonuclease H2 subunit B</fullName>
    </recommendedName>
    <alternativeName>
        <fullName evidence="7">Ribonuclease HI subunit B</fullName>
    </alternativeName>
</protein>
<dbReference type="Gene3D" id="1.10.20.120">
    <property type="match status" value="1"/>
</dbReference>
<dbReference type="CDD" id="cd09270">
    <property type="entry name" value="RNase_H2-B"/>
    <property type="match status" value="1"/>
</dbReference>
<gene>
    <name evidence="11" type="primary">rnaseh2b_1</name>
    <name evidence="11" type="ORF">AVEN_205181_1</name>
</gene>
<comment type="similarity">
    <text evidence="2">Belongs to the RNase H2 subunit B family.</text>
</comment>
<name>A0A4Y2PAJ2_ARAVE</name>
<comment type="subunit">
    <text evidence="3">The RNase H2 complex is a heterotrimer composed of the catalytic subunit RNASEH2A and the non-catalytic subunits RNASEH2B and RNASEH2C.</text>
</comment>
<feature type="domain" description="Ribonuclease H2 subunit B wHTH" evidence="9">
    <location>
        <begin position="80"/>
        <end position="208"/>
    </location>
</feature>
<dbReference type="GO" id="GO:0006401">
    <property type="term" value="P:RNA catabolic process"/>
    <property type="evidence" value="ECO:0007669"/>
    <property type="project" value="TreeGrafter"/>
</dbReference>
<evidence type="ECO:0000259" key="9">
    <source>
        <dbReference type="Pfam" id="PF09468"/>
    </source>
</evidence>
<proteinExistence type="inferred from homology"/>
<dbReference type="Proteomes" id="UP000499080">
    <property type="component" value="Unassembled WGS sequence"/>
</dbReference>
<evidence type="ECO:0000256" key="4">
    <source>
        <dbReference type="ARBA" id="ARBA00019062"/>
    </source>
</evidence>
<accession>A0A4Y2PAJ2</accession>
<reference evidence="11 12" key="1">
    <citation type="journal article" date="2019" name="Sci. Rep.">
        <title>Orb-weaving spider Araneus ventricosus genome elucidates the spidroin gene catalogue.</title>
        <authorList>
            <person name="Kono N."/>
            <person name="Nakamura H."/>
            <person name="Ohtoshi R."/>
            <person name="Moran D.A.P."/>
            <person name="Shinohara A."/>
            <person name="Yoshida Y."/>
            <person name="Fujiwara M."/>
            <person name="Mori M."/>
            <person name="Tomita M."/>
            <person name="Arakawa K."/>
        </authorList>
    </citation>
    <scope>NUCLEOTIDE SEQUENCE [LARGE SCALE GENOMIC DNA]</scope>
</reference>
<dbReference type="AlphaFoldDB" id="A0A4Y2PAJ2"/>